<proteinExistence type="predicted"/>
<reference evidence="1" key="1">
    <citation type="submission" date="2019-07" db="EMBL/GenBank/DDBJ databases">
        <title>Genomic Encyclopedia of Type Strains, Phase IV (KMG-IV): sequencing the most valuable type-strain genomes for metagenomic binning, comparative biology and taxonomic classification.</title>
        <authorList>
            <person name="Goeker M."/>
        </authorList>
    </citation>
    <scope>NUCLEOTIDE SEQUENCE</scope>
    <source>
        <strain evidence="1">DSM 44596</strain>
    </source>
</reference>
<gene>
    <name evidence="1" type="ORF">FNL38_104280</name>
</gene>
<organism evidence="1">
    <name type="scientific">Nocardia globerula</name>
    <dbReference type="NCBI Taxonomy" id="1818"/>
    <lineage>
        <taxon>Bacteria</taxon>
        <taxon>Bacillati</taxon>
        <taxon>Actinomycetota</taxon>
        <taxon>Actinomycetes</taxon>
        <taxon>Mycobacteriales</taxon>
        <taxon>Nocardiaceae</taxon>
        <taxon>Nocardia</taxon>
    </lineage>
</organism>
<dbReference type="AlphaFoldDB" id="A0A652YP62"/>
<evidence type="ECO:0000313" key="1">
    <source>
        <dbReference type="EMBL" id="TYQ03911.1"/>
    </source>
</evidence>
<accession>A0A652YP62</accession>
<dbReference type="EMBL" id="VNIQ01000004">
    <property type="protein sequence ID" value="TYQ03911.1"/>
    <property type="molecule type" value="Genomic_DNA"/>
</dbReference>
<protein>
    <submittedName>
        <fullName evidence="1">Uncharacterized protein</fullName>
    </submittedName>
</protein>
<comment type="caution">
    <text evidence="1">The sequence shown here is derived from an EMBL/GenBank/DDBJ whole genome shotgun (WGS) entry which is preliminary data.</text>
</comment>
<name>A0A652YP62_NOCGL</name>
<sequence length="91" mass="9308">MGSTHSLGARRAPRLAVRCRVGMITTPGHGIPRGAAVERTRGAPEPPGSACLAVGTFEECESAVSTPLDTIATIGSSLATIPEAEHARRCG</sequence>